<gene>
    <name evidence="1" type="ORF">AB1Y20_007116</name>
</gene>
<keyword evidence="2" id="KW-1185">Reference proteome</keyword>
<dbReference type="Proteomes" id="UP001515480">
    <property type="component" value="Unassembled WGS sequence"/>
</dbReference>
<evidence type="ECO:0000313" key="2">
    <source>
        <dbReference type="Proteomes" id="UP001515480"/>
    </source>
</evidence>
<comment type="caution">
    <text evidence="1">The sequence shown here is derived from an EMBL/GenBank/DDBJ whole genome shotgun (WGS) entry which is preliminary data.</text>
</comment>
<accession>A0AB34J2C2</accession>
<dbReference type="EMBL" id="JBGBPQ010000015">
    <property type="protein sequence ID" value="KAL1510833.1"/>
    <property type="molecule type" value="Genomic_DNA"/>
</dbReference>
<reference evidence="1 2" key="1">
    <citation type="journal article" date="2024" name="Science">
        <title>Giant polyketide synthase enzymes in the biosynthesis of giant marine polyether toxins.</title>
        <authorList>
            <person name="Fallon T.R."/>
            <person name="Shende V.V."/>
            <person name="Wierzbicki I.H."/>
            <person name="Pendleton A.L."/>
            <person name="Watervoot N.F."/>
            <person name="Auber R.P."/>
            <person name="Gonzalez D.J."/>
            <person name="Wisecaver J.H."/>
            <person name="Moore B.S."/>
        </authorList>
    </citation>
    <scope>NUCLEOTIDE SEQUENCE [LARGE SCALE GENOMIC DNA]</scope>
    <source>
        <strain evidence="1 2">12B1</strain>
    </source>
</reference>
<evidence type="ECO:0000313" key="1">
    <source>
        <dbReference type="EMBL" id="KAL1510833.1"/>
    </source>
</evidence>
<organism evidence="1 2">
    <name type="scientific">Prymnesium parvum</name>
    <name type="common">Toxic golden alga</name>
    <dbReference type="NCBI Taxonomy" id="97485"/>
    <lineage>
        <taxon>Eukaryota</taxon>
        <taxon>Haptista</taxon>
        <taxon>Haptophyta</taxon>
        <taxon>Prymnesiophyceae</taxon>
        <taxon>Prymnesiales</taxon>
        <taxon>Prymnesiaceae</taxon>
        <taxon>Prymnesium</taxon>
    </lineage>
</organism>
<protein>
    <submittedName>
        <fullName evidence="1">Uncharacterized protein</fullName>
    </submittedName>
</protein>
<name>A0AB34J2C2_PRYPA</name>
<dbReference type="AlphaFoldDB" id="A0AB34J2C2"/>
<sequence length="196" mass="20704">MPALVGATISQRVQAIVDTASDGWSGLSTGAQGASAAGPSTSVGGIDKAKSDIYADEVAAAMGQADWRNVEAQLTAELAQTNVSPLKLHDIIINSPLLGARRLALGSKDSSLSIVVRRSAPLARALEELTDFRAIASLMLVCDLRTLSTSEPNLIASLMLVCDLRTLSTSEPNLISFRLSEKTSQALLKAWSLRRD</sequence>
<proteinExistence type="predicted"/>